<evidence type="ECO:0000313" key="2">
    <source>
        <dbReference type="EMBL" id="KAK8936568.1"/>
    </source>
</evidence>
<keyword evidence="3" id="KW-1185">Reference proteome</keyword>
<proteinExistence type="predicted"/>
<dbReference type="PANTHER" id="PTHR11439">
    <property type="entry name" value="GAG-POL-RELATED RETROTRANSPOSON"/>
    <property type="match status" value="1"/>
</dbReference>
<protein>
    <recommendedName>
        <fullName evidence="1">Reverse transcriptase Ty1/copia-type domain-containing protein</fullName>
    </recommendedName>
</protein>
<sequence length="436" mass="48506">MQSASTSAFSCPADPVPAFTAHPMANFVSLHRLSPHLQTFATSLSSVSVPNSVQEALQHPGWCAAMDEEMTALWENQTWTLVPLPPGQKPVGCKWVFAIKHAPDGTIDRLKACLVARGFTQQQGLDYDETFSPVVKLNTVRVLIFVAVHHQWPLLQLDIKNAFLNGDLQETVYMQQPPGFETTGESRVCHLLKSLYGLKQSSQTLFDKFSKALREIDFTRSSADFSLFTRHQATGTVLLLVYVDDIIITGDDSNGIQAVKQHLSSIFQIKDLGHLRYFLGLEVARRPDDLVLSQRKYCLDLLHDAGYSGCKPVNTPMNVNHKLCAQASDSDLLLQNPEYYCRLVGKLIYLTVTRPDISFAVGIVSRYMYSPRSSHLQAVERILRYLKTTPGQGLVYKTSSSTPTLVAYSDADYAGSLDDRRSTSGFCTYFGGHLIT</sequence>
<dbReference type="Proteomes" id="UP001418222">
    <property type="component" value="Unassembled WGS sequence"/>
</dbReference>
<gene>
    <name evidence="2" type="ORF">KSP39_PZI012702</name>
</gene>
<dbReference type="EMBL" id="JBBWWQ010000010">
    <property type="protein sequence ID" value="KAK8936568.1"/>
    <property type="molecule type" value="Genomic_DNA"/>
</dbReference>
<reference evidence="2 3" key="1">
    <citation type="journal article" date="2022" name="Nat. Plants">
        <title>Genomes of leafy and leafless Platanthera orchids illuminate the evolution of mycoheterotrophy.</title>
        <authorList>
            <person name="Li M.H."/>
            <person name="Liu K.W."/>
            <person name="Li Z."/>
            <person name="Lu H.C."/>
            <person name="Ye Q.L."/>
            <person name="Zhang D."/>
            <person name="Wang J.Y."/>
            <person name="Li Y.F."/>
            <person name="Zhong Z.M."/>
            <person name="Liu X."/>
            <person name="Yu X."/>
            <person name="Liu D.K."/>
            <person name="Tu X.D."/>
            <person name="Liu B."/>
            <person name="Hao Y."/>
            <person name="Liao X.Y."/>
            <person name="Jiang Y.T."/>
            <person name="Sun W.H."/>
            <person name="Chen J."/>
            <person name="Chen Y.Q."/>
            <person name="Ai Y."/>
            <person name="Zhai J.W."/>
            <person name="Wu S.S."/>
            <person name="Zhou Z."/>
            <person name="Hsiao Y.Y."/>
            <person name="Wu W.L."/>
            <person name="Chen Y.Y."/>
            <person name="Lin Y.F."/>
            <person name="Hsu J.L."/>
            <person name="Li C.Y."/>
            <person name="Wang Z.W."/>
            <person name="Zhao X."/>
            <person name="Zhong W.Y."/>
            <person name="Ma X.K."/>
            <person name="Ma L."/>
            <person name="Huang J."/>
            <person name="Chen G.Z."/>
            <person name="Huang M.Z."/>
            <person name="Huang L."/>
            <person name="Peng D.H."/>
            <person name="Luo Y.B."/>
            <person name="Zou S.Q."/>
            <person name="Chen S.P."/>
            <person name="Lan S."/>
            <person name="Tsai W.C."/>
            <person name="Van de Peer Y."/>
            <person name="Liu Z.J."/>
        </authorList>
    </citation>
    <scope>NUCLEOTIDE SEQUENCE [LARGE SCALE GENOMIC DNA]</scope>
    <source>
        <strain evidence="2">Lor287</strain>
    </source>
</reference>
<dbReference type="InterPro" id="IPR043502">
    <property type="entry name" value="DNA/RNA_pol_sf"/>
</dbReference>
<dbReference type="PANTHER" id="PTHR11439:SF470">
    <property type="entry name" value="CYSTEINE-RICH RLK (RECEPTOR-LIKE PROTEIN KINASE) 8"/>
    <property type="match status" value="1"/>
</dbReference>
<dbReference type="AlphaFoldDB" id="A0AAP0G4H2"/>
<evidence type="ECO:0000313" key="3">
    <source>
        <dbReference type="Proteomes" id="UP001418222"/>
    </source>
</evidence>
<name>A0AAP0G4H2_9ASPA</name>
<dbReference type="Pfam" id="PF07727">
    <property type="entry name" value="RVT_2"/>
    <property type="match status" value="1"/>
</dbReference>
<feature type="domain" description="Reverse transcriptase Ty1/copia-type" evidence="1">
    <location>
        <begin position="76"/>
        <end position="317"/>
    </location>
</feature>
<accession>A0AAP0G4H2</accession>
<evidence type="ECO:0000259" key="1">
    <source>
        <dbReference type="Pfam" id="PF07727"/>
    </source>
</evidence>
<dbReference type="InterPro" id="IPR013103">
    <property type="entry name" value="RVT_2"/>
</dbReference>
<comment type="caution">
    <text evidence="2">The sequence shown here is derived from an EMBL/GenBank/DDBJ whole genome shotgun (WGS) entry which is preliminary data.</text>
</comment>
<organism evidence="2 3">
    <name type="scientific">Platanthera zijinensis</name>
    <dbReference type="NCBI Taxonomy" id="2320716"/>
    <lineage>
        <taxon>Eukaryota</taxon>
        <taxon>Viridiplantae</taxon>
        <taxon>Streptophyta</taxon>
        <taxon>Embryophyta</taxon>
        <taxon>Tracheophyta</taxon>
        <taxon>Spermatophyta</taxon>
        <taxon>Magnoliopsida</taxon>
        <taxon>Liliopsida</taxon>
        <taxon>Asparagales</taxon>
        <taxon>Orchidaceae</taxon>
        <taxon>Orchidoideae</taxon>
        <taxon>Orchideae</taxon>
        <taxon>Orchidinae</taxon>
        <taxon>Platanthera</taxon>
    </lineage>
</organism>
<dbReference type="SUPFAM" id="SSF56672">
    <property type="entry name" value="DNA/RNA polymerases"/>
    <property type="match status" value="1"/>
</dbReference>